<reference evidence="4" key="1">
    <citation type="submission" date="2016-11" db="EMBL/GenBank/DDBJ databases">
        <authorList>
            <person name="Varghese N."/>
            <person name="Submissions S."/>
        </authorList>
    </citation>
    <scope>NUCLEOTIDE SEQUENCE [LARGE SCALE GENOMIC DNA]</scope>
    <source>
        <strain evidence="4">DSM 1811</strain>
    </source>
</reference>
<gene>
    <name evidence="3" type="ORF">SAMN05444366_3401</name>
</gene>
<keyword evidence="4" id="KW-1185">Reference proteome</keyword>
<feature type="repeat" description="TPR" evidence="1">
    <location>
        <begin position="255"/>
        <end position="288"/>
    </location>
</feature>
<keyword evidence="2" id="KW-0472">Membrane</keyword>
<keyword evidence="2" id="KW-0812">Transmembrane</keyword>
<accession>A0A1M7JLV2</accession>
<dbReference type="PROSITE" id="PS50005">
    <property type="entry name" value="TPR"/>
    <property type="match status" value="1"/>
</dbReference>
<keyword evidence="1" id="KW-0802">TPR repeat</keyword>
<keyword evidence="2" id="KW-1133">Transmembrane helix</keyword>
<dbReference type="STRING" id="29534.SAMN05444366_3401"/>
<dbReference type="GO" id="GO:0006355">
    <property type="term" value="P:regulation of DNA-templated transcription"/>
    <property type="evidence" value="ECO:0007669"/>
    <property type="project" value="InterPro"/>
</dbReference>
<proteinExistence type="predicted"/>
<dbReference type="EMBL" id="FRBY01000005">
    <property type="protein sequence ID" value="SHM53487.1"/>
    <property type="molecule type" value="Genomic_DNA"/>
</dbReference>
<dbReference type="RefSeq" id="WP_086065406.1">
    <property type="nucleotide sequence ID" value="NZ_FRBY01000005.1"/>
</dbReference>
<dbReference type="Gene3D" id="1.10.10.10">
    <property type="entry name" value="Winged helix-like DNA-binding domain superfamily/Winged helix DNA-binding domain"/>
    <property type="match status" value="1"/>
</dbReference>
<evidence type="ECO:0000256" key="1">
    <source>
        <dbReference type="PROSITE-ProRule" id="PRU00339"/>
    </source>
</evidence>
<protein>
    <submittedName>
        <fullName evidence="3">Tetratricopeptide repeat-containing protein</fullName>
    </submittedName>
</protein>
<dbReference type="AlphaFoldDB" id="A0A1M7JLV2"/>
<dbReference type="Gene3D" id="1.25.40.10">
    <property type="entry name" value="Tetratricopeptide repeat domain"/>
    <property type="match status" value="2"/>
</dbReference>
<feature type="transmembrane region" description="Helical" evidence="2">
    <location>
        <begin position="374"/>
        <end position="395"/>
    </location>
</feature>
<name>A0A1M7JLV2_9FLAO</name>
<dbReference type="SUPFAM" id="SSF48452">
    <property type="entry name" value="TPR-like"/>
    <property type="match status" value="2"/>
</dbReference>
<dbReference type="GO" id="GO:0003677">
    <property type="term" value="F:DNA binding"/>
    <property type="evidence" value="ECO:0007669"/>
    <property type="project" value="InterPro"/>
</dbReference>
<dbReference type="InterPro" id="IPR019734">
    <property type="entry name" value="TPR_rpt"/>
</dbReference>
<dbReference type="InterPro" id="IPR036388">
    <property type="entry name" value="WH-like_DNA-bd_sf"/>
</dbReference>
<dbReference type="OrthoDB" id="1090267at2"/>
<evidence type="ECO:0000256" key="2">
    <source>
        <dbReference type="SAM" id="Phobius"/>
    </source>
</evidence>
<organism evidence="3 4">
    <name type="scientific">Flavobacterium saccharophilum</name>
    <dbReference type="NCBI Taxonomy" id="29534"/>
    <lineage>
        <taxon>Bacteria</taxon>
        <taxon>Pseudomonadati</taxon>
        <taxon>Bacteroidota</taxon>
        <taxon>Flavobacteriia</taxon>
        <taxon>Flavobacteriales</taxon>
        <taxon>Flavobacteriaceae</taxon>
        <taxon>Flavobacterium</taxon>
    </lineage>
</organism>
<dbReference type="SMART" id="SM00028">
    <property type="entry name" value="TPR"/>
    <property type="match status" value="3"/>
</dbReference>
<evidence type="ECO:0000313" key="3">
    <source>
        <dbReference type="EMBL" id="SHM53487.1"/>
    </source>
</evidence>
<dbReference type="InterPro" id="IPR011990">
    <property type="entry name" value="TPR-like_helical_dom_sf"/>
</dbReference>
<dbReference type="SUPFAM" id="SSF46894">
    <property type="entry name" value="C-terminal effector domain of the bipartite response regulators"/>
    <property type="match status" value="1"/>
</dbReference>
<dbReference type="Proteomes" id="UP000184121">
    <property type="component" value="Unassembled WGS sequence"/>
</dbReference>
<dbReference type="Pfam" id="PF13181">
    <property type="entry name" value="TPR_8"/>
    <property type="match status" value="1"/>
</dbReference>
<dbReference type="InterPro" id="IPR016032">
    <property type="entry name" value="Sig_transdc_resp-reg_C-effctor"/>
</dbReference>
<evidence type="ECO:0000313" key="4">
    <source>
        <dbReference type="Proteomes" id="UP000184121"/>
    </source>
</evidence>
<sequence>MTLKDFHKTSIVNNVLFTIFLLDLKNKIAKTIILSIVFFISPLIHSQKAPKNNEYLKKAEQLKNTDTDSAVYYYTKSLDLYTTKKDTFNIIHTLTKLADLHTHTLDYGKAYDGYWTALLLADQSKDEFSKSTLYQALGWLYSYYQRDKEALKYFNLSLSLKKKLVSEKKIDFDYVRSDYFSLVNFYRVNGNYKTAKKYLDSCNIKSSNNPKKSHNFYIMAEAGYLAATDKKFTYALNNLYLSKNYFEQNDPSYLIIIYSLLGNTYKLKGEYAKSEEYFEKSISLSDKFHSHMNYKLMNHDTLAKIYASTNDYKNAYKHSSKSTELNNRIFGRRSKNNEHLFEINDKYRLQKEKEEKQLREQRLIQLENDEKINFLKLILLSVVIISLIIYGYLLLRNIRRKHLLEKKSLAEKQEIELKKNDEIIELKNKELTSSTLQLIEKEEFIDNLKQNLSSNRDKLDPQAINNILKTIQSSSAGNWKEFEARFTAVNQSFYTNLKEKYPELGQTDLKICALVKLNLSSKDMASLLGISFESVHTSRYRLRKKFNLTRNENLNDFIASLE</sequence>